<dbReference type="InterPro" id="IPR029058">
    <property type="entry name" value="AB_hydrolase_fold"/>
</dbReference>
<dbReference type="AlphaFoldDB" id="A0A8H7DZK7"/>
<feature type="domain" description="Alpha/beta hydrolase fold-3" evidence="1">
    <location>
        <begin position="87"/>
        <end position="297"/>
    </location>
</feature>
<keyword evidence="3" id="KW-1185">Reference proteome</keyword>
<dbReference type="EMBL" id="JAACFV010000178">
    <property type="protein sequence ID" value="KAF7503455.1"/>
    <property type="molecule type" value="Genomic_DNA"/>
</dbReference>
<name>A0A8H7DZK7_9EURO</name>
<proteinExistence type="predicted"/>
<dbReference type="PANTHER" id="PTHR23024">
    <property type="entry name" value="ARYLACETAMIDE DEACETYLASE"/>
    <property type="match status" value="1"/>
</dbReference>
<accession>A0A8H7DZK7</accession>
<dbReference type="SUPFAM" id="SSF53474">
    <property type="entry name" value="alpha/beta-Hydrolases"/>
    <property type="match status" value="1"/>
</dbReference>
<sequence>MAEEGLAPFAPEWLAMEQMQGGRMTLMPGPVDEVRDQFQKIFTTIRPFLPPPTDAIKTEDSTLPSGRSIRIYQPTTEEGHGQLPVGLYIHAGGWFAGDMENEDHLVRNIVDNSKILLIQVDYRLCPENPFPAGLDDCCEAYEWLCTNAAKYGADGSRRFIMGGSSGGNLATAVALKYASNPDFKASGLIIACPGTCDRRAFPEEYKGRWTPEKYVDAPMIGRDMVDWAFELYQAPSPGEPLVSVLLHPDIKLLPPNCIMSPTKDPTNQETVFLYEEMKKQGVDADLVEWEGYPHFFWTIPMLKASAKFMEVWNEKLKGLIGRASS</sequence>
<protein>
    <recommendedName>
        <fullName evidence="1">Alpha/beta hydrolase fold-3 domain-containing protein</fullName>
    </recommendedName>
</protein>
<dbReference type="PANTHER" id="PTHR23024:SF24">
    <property type="entry name" value="ALPHA_BETA HYDROLASE FOLD-3 DOMAIN-CONTAINING PROTEIN"/>
    <property type="match status" value="1"/>
</dbReference>
<dbReference type="Proteomes" id="UP000606974">
    <property type="component" value="Unassembled WGS sequence"/>
</dbReference>
<organism evidence="2 3">
    <name type="scientific">Endocarpon pusillum</name>
    <dbReference type="NCBI Taxonomy" id="364733"/>
    <lineage>
        <taxon>Eukaryota</taxon>
        <taxon>Fungi</taxon>
        <taxon>Dikarya</taxon>
        <taxon>Ascomycota</taxon>
        <taxon>Pezizomycotina</taxon>
        <taxon>Eurotiomycetes</taxon>
        <taxon>Chaetothyriomycetidae</taxon>
        <taxon>Verrucariales</taxon>
        <taxon>Verrucariaceae</taxon>
        <taxon>Endocarpon</taxon>
    </lineage>
</organism>
<dbReference type="OrthoDB" id="408631at2759"/>
<dbReference type="Pfam" id="PF07859">
    <property type="entry name" value="Abhydrolase_3"/>
    <property type="match status" value="1"/>
</dbReference>
<reference evidence="2" key="1">
    <citation type="submission" date="2020-02" db="EMBL/GenBank/DDBJ databases">
        <authorList>
            <person name="Palmer J.M."/>
        </authorList>
    </citation>
    <scope>NUCLEOTIDE SEQUENCE</scope>
    <source>
        <strain evidence="2">EPUS1.4</strain>
        <tissue evidence="2">Thallus</tissue>
    </source>
</reference>
<comment type="caution">
    <text evidence="2">The sequence shown here is derived from an EMBL/GenBank/DDBJ whole genome shotgun (WGS) entry which is preliminary data.</text>
</comment>
<evidence type="ECO:0000313" key="3">
    <source>
        <dbReference type="Proteomes" id="UP000606974"/>
    </source>
</evidence>
<dbReference type="Gene3D" id="3.40.50.1820">
    <property type="entry name" value="alpha/beta hydrolase"/>
    <property type="match status" value="1"/>
</dbReference>
<dbReference type="InterPro" id="IPR050466">
    <property type="entry name" value="Carboxylest/Gibb_receptor"/>
</dbReference>
<evidence type="ECO:0000259" key="1">
    <source>
        <dbReference type="Pfam" id="PF07859"/>
    </source>
</evidence>
<gene>
    <name evidence="2" type="ORF">GJ744_003747</name>
</gene>
<evidence type="ECO:0000313" key="2">
    <source>
        <dbReference type="EMBL" id="KAF7503455.1"/>
    </source>
</evidence>
<dbReference type="InterPro" id="IPR013094">
    <property type="entry name" value="AB_hydrolase_3"/>
</dbReference>
<dbReference type="GO" id="GO:0016787">
    <property type="term" value="F:hydrolase activity"/>
    <property type="evidence" value="ECO:0007669"/>
    <property type="project" value="InterPro"/>
</dbReference>